<name>A0AB74DI25_9BURK</name>
<evidence type="ECO:0000313" key="4">
    <source>
        <dbReference type="Proteomes" id="UP000273734"/>
    </source>
</evidence>
<dbReference type="GO" id="GO:0006935">
    <property type="term" value="P:chemotaxis"/>
    <property type="evidence" value="ECO:0007669"/>
    <property type="project" value="InterPro"/>
</dbReference>
<feature type="domain" description="CheW-like" evidence="2">
    <location>
        <begin position="1"/>
        <end position="169"/>
    </location>
</feature>
<proteinExistence type="predicted"/>
<dbReference type="InterPro" id="IPR036061">
    <property type="entry name" value="CheW-like_dom_sf"/>
</dbReference>
<dbReference type="PANTHER" id="PTHR22617">
    <property type="entry name" value="CHEMOTAXIS SENSOR HISTIDINE KINASE-RELATED"/>
    <property type="match status" value="1"/>
</dbReference>
<dbReference type="RefSeq" id="WP_095412777.1">
    <property type="nucleotide sequence ID" value="NZ_NQMX01000023.1"/>
</dbReference>
<gene>
    <name evidence="3" type="ORF">DF015_02555</name>
</gene>
<evidence type="ECO:0000256" key="1">
    <source>
        <dbReference type="SAM" id="MobiDB-lite"/>
    </source>
</evidence>
<dbReference type="PROSITE" id="PS50851">
    <property type="entry name" value="CHEW"/>
    <property type="match status" value="1"/>
</dbReference>
<dbReference type="EMBL" id="QTNY01000001">
    <property type="protein sequence ID" value="RQP84352.1"/>
    <property type="molecule type" value="Genomic_DNA"/>
</dbReference>
<dbReference type="InterPro" id="IPR002545">
    <property type="entry name" value="CheW-lke_dom"/>
</dbReference>
<reference evidence="3 4" key="1">
    <citation type="submission" date="2018-08" db="EMBL/GenBank/DDBJ databases">
        <title>Comparative analysis of Burkholderia isolates from Puerto Rico.</title>
        <authorList>
            <person name="Hall C."/>
            <person name="Sahl J."/>
            <person name="Wagner D."/>
        </authorList>
    </citation>
    <scope>NUCLEOTIDE SEQUENCE [LARGE SCALE GENOMIC DNA]</scope>
    <source>
        <strain evidence="3 4">Bp8964</strain>
    </source>
</reference>
<dbReference type="Gene3D" id="2.40.50.180">
    <property type="entry name" value="CheA-289, Domain 4"/>
    <property type="match status" value="1"/>
</dbReference>
<dbReference type="SUPFAM" id="SSF50341">
    <property type="entry name" value="CheW-like"/>
    <property type="match status" value="1"/>
</dbReference>
<feature type="compositionally biased region" description="Gly residues" evidence="1">
    <location>
        <begin position="94"/>
        <end position="105"/>
    </location>
</feature>
<dbReference type="Proteomes" id="UP000273734">
    <property type="component" value="Unassembled WGS sequence"/>
</dbReference>
<dbReference type="GO" id="GO:0005829">
    <property type="term" value="C:cytosol"/>
    <property type="evidence" value="ECO:0007669"/>
    <property type="project" value="TreeGrafter"/>
</dbReference>
<evidence type="ECO:0000313" key="3">
    <source>
        <dbReference type="EMBL" id="RQP84352.1"/>
    </source>
</evidence>
<protein>
    <submittedName>
        <fullName evidence="3">Chemotaxis protein CheW</fullName>
    </submittedName>
</protein>
<accession>A0AB74DI25</accession>
<feature type="region of interest" description="Disordered" evidence="1">
    <location>
        <begin position="77"/>
        <end position="105"/>
    </location>
</feature>
<dbReference type="Pfam" id="PF01584">
    <property type="entry name" value="CheW"/>
    <property type="match status" value="1"/>
</dbReference>
<dbReference type="PANTHER" id="PTHR22617:SF43">
    <property type="entry name" value="PROTEIN PILI"/>
    <property type="match status" value="1"/>
</dbReference>
<dbReference type="GO" id="GO:0007165">
    <property type="term" value="P:signal transduction"/>
    <property type="evidence" value="ECO:0007669"/>
    <property type="project" value="InterPro"/>
</dbReference>
<dbReference type="Gene3D" id="2.30.30.40">
    <property type="entry name" value="SH3 Domains"/>
    <property type="match status" value="1"/>
</dbReference>
<organism evidence="3 4">
    <name type="scientific">Burkholderia ubonensis</name>
    <dbReference type="NCBI Taxonomy" id="101571"/>
    <lineage>
        <taxon>Bacteria</taxon>
        <taxon>Pseudomonadati</taxon>
        <taxon>Pseudomonadota</taxon>
        <taxon>Betaproteobacteria</taxon>
        <taxon>Burkholderiales</taxon>
        <taxon>Burkholderiaceae</taxon>
        <taxon>Burkholderia</taxon>
        <taxon>Burkholderia cepacia complex</taxon>
    </lineage>
</organism>
<evidence type="ECO:0000259" key="2">
    <source>
        <dbReference type="PROSITE" id="PS50851"/>
    </source>
</evidence>
<dbReference type="AlphaFoldDB" id="A0AB74DI25"/>
<dbReference type="InterPro" id="IPR039315">
    <property type="entry name" value="CheW"/>
</dbReference>
<comment type="caution">
    <text evidence="3">The sequence shown here is derived from an EMBL/GenBank/DDBJ whole genome shotgun (WGS) entry which is preliminary data.</text>
</comment>
<sequence>MLFLLFELDGERYALEATRIVEVLALAPVKSIPGAPPWLAGAIDRHGKPVPVIDVAQLALGRAARRLRSTRLVVVRYHTPDTPPDAPPDTGDTGDTGGTGGAGGAGGAAGRMLGLIVEHATQTCRIDPARFADSGIATPHARWLGPVAGDASGFVQWVDVRRMIDDDARALLFPPAQPLPQAISG</sequence>
<dbReference type="SMART" id="SM00260">
    <property type="entry name" value="CheW"/>
    <property type="match status" value="1"/>
</dbReference>